<dbReference type="Proteomes" id="UP000799441">
    <property type="component" value="Unassembled WGS sequence"/>
</dbReference>
<feature type="non-terminal residue" evidence="1">
    <location>
        <position position="193"/>
    </location>
</feature>
<protein>
    <submittedName>
        <fullName evidence="1">Uncharacterized protein</fullName>
    </submittedName>
</protein>
<reference evidence="1" key="1">
    <citation type="journal article" date="2020" name="Stud. Mycol.">
        <title>101 Dothideomycetes genomes: a test case for predicting lifestyles and emergence of pathogens.</title>
        <authorList>
            <person name="Haridas S."/>
            <person name="Albert R."/>
            <person name="Binder M."/>
            <person name="Bloem J."/>
            <person name="Labutti K."/>
            <person name="Salamov A."/>
            <person name="Andreopoulos B."/>
            <person name="Baker S."/>
            <person name="Barry K."/>
            <person name="Bills G."/>
            <person name="Bluhm B."/>
            <person name="Cannon C."/>
            <person name="Castanera R."/>
            <person name="Culley D."/>
            <person name="Daum C."/>
            <person name="Ezra D."/>
            <person name="Gonzalez J."/>
            <person name="Henrissat B."/>
            <person name="Kuo A."/>
            <person name="Liang C."/>
            <person name="Lipzen A."/>
            <person name="Lutzoni F."/>
            <person name="Magnuson J."/>
            <person name="Mondo S."/>
            <person name="Nolan M."/>
            <person name="Ohm R."/>
            <person name="Pangilinan J."/>
            <person name="Park H.-J."/>
            <person name="Ramirez L."/>
            <person name="Alfaro M."/>
            <person name="Sun H."/>
            <person name="Tritt A."/>
            <person name="Yoshinaga Y."/>
            <person name="Zwiers L.-H."/>
            <person name="Turgeon B."/>
            <person name="Goodwin S."/>
            <person name="Spatafora J."/>
            <person name="Crous P."/>
            <person name="Grigoriev I."/>
        </authorList>
    </citation>
    <scope>NUCLEOTIDE SEQUENCE</scope>
    <source>
        <strain evidence="1">CBS 116435</strain>
    </source>
</reference>
<gene>
    <name evidence="1" type="ORF">K431DRAFT_211627</name>
</gene>
<comment type="caution">
    <text evidence="1">The sequence shown here is derived from an EMBL/GenBank/DDBJ whole genome shotgun (WGS) entry which is preliminary data.</text>
</comment>
<keyword evidence="2" id="KW-1185">Reference proteome</keyword>
<dbReference type="AlphaFoldDB" id="A0A9P4ULB9"/>
<dbReference type="EMBL" id="MU003862">
    <property type="protein sequence ID" value="KAF2716790.1"/>
    <property type="molecule type" value="Genomic_DNA"/>
</dbReference>
<evidence type="ECO:0000313" key="2">
    <source>
        <dbReference type="Proteomes" id="UP000799441"/>
    </source>
</evidence>
<proteinExistence type="predicted"/>
<name>A0A9P4ULB9_9PEZI</name>
<sequence length="193" mass="21855">EPQSSQELFRRQLPLALPRGFTALQQRIPIADSLLVLLSRTACFDFGSPGIEQRLQQHLFELVSAPSYVGHPIQAFFRIACVCLTIYQGQRSDGAQIIRDAKYVAGLHAAWSEAASQDERALIEPKSAEASLWAIFMVCVATGSDGARWYHVIVKLMDDLQLRRWEQVRGMLLEFIYPVSLLDEPCKQFFSRL</sequence>
<evidence type="ECO:0000313" key="1">
    <source>
        <dbReference type="EMBL" id="KAF2716790.1"/>
    </source>
</evidence>
<feature type="non-terminal residue" evidence="1">
    <location>
        <position position="1"/>
    </location>
</feature>
<dbReference type="OrthoDB" id="3898846at2759"/>
<accession>A0A9P4ULB9</accession>
<organism evidence="1 2">
    <name type="scientific">Polychaeton citri CBS 116435</name>
    <dbReference type="NCBI Taxonomy" id="1314669"/>
    <lineage>
        <taxon>Eukaryota</taxon>
        <taxon>Fungi</taxon>
        <taxon>Dikarya</taxon>
        <taxon>Ascomycota</taxon>
        <taxon>Pezizomycotina</taxon>
        <taxon>Dothideomycetes</taxon>
        <taxon>Dothideomycetidae</taxon>
        <taxon>Capnodiales</taxon>
        <taxon>Capnodiaceae</taxon>
        <taxon>Polychaeton</taxon>
    </lineage>
</organism>